<keyword evidence="2" id="KW-1185">Reference proteome</keyword>
<organism evidence="1 2">
    <name type="scientific">Mollisia scopiformis</name>
    <name type="common">Conifer needle endophyte fungus</name>
    <name type="synonym">Phialocephala scopiformis</name>
    <dbReference type="NCBI Taxonomy" id="149040"/>
    <lineage>
        <taxon>Eukaryota</taxon>
        <taxon>Fungi</taxon>
        <taxon>Dikarya</taxon>
        <taxon>Ascomycota</taxon>
        <taxon>Pezizomycotina</taxon>
        <taxon>Leotiomycetes</taxon>
        <taxon>Helotiales</taxon>
        <taxon>Mollisiaceae</taxon>
        <taxon>Mollisia</taxon>
    </lineage>
</organism>
<reference evidence="1 2" key="1">
    <citation type="submission" date="2015-10" db="EMBL/GenBank/DDBJ databases">
        <title>Full genome of DAOMC 229536 Phialocephala scopiformis, a fungal endophyte of spruce producing the potent anti-insectan compound rugulosin.</title>
        <authorList>
            <consortium name="DOE Joint Genome Institute"/>
            <person name="Walker A.K."/>
            <person name="Frasz S.L."/>
            <person name="Seifert K.A."/>
            <person name="Miller J.D."/>
            <person name="Mondo S.J."/>
            <person name="Labutti K."/>
            <person name="Lipzen A."/>
            <person name="Dockter R."/>
            <person name="Kennedy M."/>
            <person name="Grigoriev I.V."/>
            <person name="Spatafora J.W."/>
        </authorList>
    </citation>
    <scope>NUCLEOTIDE SEQUENCE [LARGE SCALE GENOMIC DNA]</scope>
    <source>
        <strain evidence="1 2">CBS 120377</strain>
    </source>
</reference>
<dbReference type="InParanoid" id="A0A194X6W0"/>
<dbReference type="EMBL" id="KQ947417">
    <property type="protein sequence ID" value="KUJ15913.1"/>
    <property type="molecule type" value="Genomic_DNA"/>
</dbReference>
<sequence length="303" mass="34276">MQLNKQKTILVVSEKDNTDEPSRRTGDIWTQLVAHLRSTAPPRSILHPFKVLQADPWKNFKIDIQLEKAVHGYLTPDRQQRASLLVFGVQLVSQRRKTPFKRLTLEAKLMETQGSPSSRPEVLAHAPFVFEEALKRCEIEVQNARRVKDHAAASFNVGGAKIGIGREVTRSRTSRSIHKYFAKGSSATTVDDDGKCSGIWWNVKQSTIPDAQDDAGIDPNYCFAILLTRERNDKAVFKVKINLEAHAGLSYLLENKFSHVIHVKDLNVDPRTWHVGPCRSIDRERLGHFLKPENLVALTKSSR</sequence>
<proteinExistence type="predicted"/>
<dbReference type="KEGG" id="psco:LY89DRAFT_98879"/>
<protein>
    <submittedName>
        <fullName evidence="1">Uncharacterized protein</fullName>
    </submittedName>
</protein>
<evidence type="ECO:0000313" key="2">
    <source>
        <dbReference type="Proteomes" id="UP000070700"/>
    </source>
</evidence>
<accession>A0A194X6W0</accession>
<gene>
    <name evidence="1" type="ORF">LY89DRAFT_98879</name>
</gene>
<dbReference type="RefSeq" id="XP_018070268.1">
    <property type="nucleotide sequence ID" value="XM_018223560.1"/>
</dbReference>
<dbReference type="OrthoDB" id="3531891at2759"/>
<dbReference type="AlphaFoldDB" id="A0A194X6W0"/>
<name>A0A194X6W0_MOLSC</name>
<evidence type="ECO:0000313" key="1">
    <source>
        <dbReference type="EMBL" id="KUJ15913.1"/>
    </source>
</evidence>
<dbReference type="GeneID" id="28833286"/>
<dbReference type="Proteomes" id="UP000070700">
    <property type="component" value="Unassembled WGS sequence"/>
</dbReference>